<comment type="caution">
    <text evidence="3">The sequence shown here is derived from an EMBL/GenBank/DDBJ whole genome shotgun (WGS) entry which is preliminary data.</text>
</comment>
<evidence type="ECO:0000259" key="2">
    <source>
        <dbReference type="PROSITE" id="PS50943"/>
    </source>
</evidence>
<dbReference type="CDD" id="cd00093">
    <property type="entry name" value="HTH_XRE"/>
    <property type="match status" value="1"/>
</dbReference>
<name>A0ABV1IYZ9_9FIRM</name>
<dbReference type="PANTHER" id="PTHR46558">
    <property type="entry name" value="TRACRIPTIONAL REGULATORY PROTEIN-RELATED-RELATED"/>
    <property type="match status" value="1"/>
</dbReference>
<evidence type="ECO:0000256" key="1">
    <source>
        <dbReference type="ARBA" id="ARBA00023125"/>
    </source>
</evidence>
<dbReference type="PANTHER" id="PTHR46558:SF11">
    <property type="entry name" value="HTH-TYPE TRANSCRIPTIONAL REGULATOR XRE"/>
    <property type="match status" value="1"/>
</dbReference>
<reference evidence="3 4" key="1">
    <citation type="submission" date="2024-04" db="EMBL/GenBank/DDBJ databases">
        <title>Human intestinal bacterial collection.</title>
        <authorList>
            <person name="Pauvert C."/>
            <person name="Hitch T.C.A."/>
            <person name="Clavel T."/>
        </authorList>
    </citation>
    <scope>NUCLEOTIDE SEQUENCE [LARGE SCALE GENOMIC DNA]</scope>
    <source>
        <strain evidence="3 4">CLA-AA-H249</strain>
    </source>
</reference>
<dbReference type="PROSITE" id="PS50943">
    <property type="entry name" value="HTH_CROC1"/>
    <property type="match status" value="1"/>
</dbReference>
<dbReference type="InterPro" id="IPR010982">
    <property type="entry name" value="Lambda_DNA-bd_dom_sf"/>
</dbReference>
<sequence>MNFSETLYTIRKQKKLSQKKLAEIANVSQASINYWEKGQRTPSIEAIEKLANALDVPTSQLLGEDYMIDDGFIFTFDNENDLKEVGQKKLIFPTKRKTLLDAFSQLNTDGQDKVIEYTEDILENPKYKKDPGNDNQDQE</sequence>
<gene>
    <name evidence="3" type="ORF">AAAU51_10195</name>
</gene>
<protein>
    <submittedName>
        <fullName evidence="3">Helix-turn-helix transcriptional regulator</fullName>
    </submittedName>
</protein>
<dbReference type="Pfam" id="PF01381">
    <property type="entry name" value="HTH_3"/>
    <property type="match status" value="1"/>
</dbReference>
<dbReference type="EMBL" id="JBBNIN010000015">
    <property type="protein sequence ID" value="MEQ2711542.1"/>
    <property type="molecule type" value="Genomic_DNA"/>
</dbReference>
<dbReference type="SMART" id="SM00530">
    <property type="entry name" value="HTH_XRE"/>
    <property type="match status" value="1"/>
</dbReference>
<proteinExistence type="predicted"/>
<dbReference type="SUPFAM" id="SSF47413">
    <property type="entry name" value="lambda repressor-like DNA-binding domains"/>
    <property type="match status" value="1"/>
</dbReference>
<accession>A0ABV1IYZ9</accession>
<organism evidence="3 4">
    <name type="scientific">Anaerostipes amylophilus</name>
    <dbReference type="NCBI Taxonomy" id="2981779"/>
    <lineage>
        <taxon>Bacteria</taxon>
        <taxon>Bacillati</taxon>
        <taxon>Bacillota</taxon>
        <taxon>Clostridia</taxon>
        <taxon>Lachnospirales</taxon>
        <taxon>Lachnospiraceae</taxon>
        <taxon>Anaerostipes</taxon>
    </lineage>
</organism>
<keyword evidence="1" id="KW-0238">DNA-binding</keyword>
<dbReference type="RefSeq" id="WP_329965053.1">
    <property type="nucleotide sequence ID" value="NZ_JBBNIN010000015.1"/>
</dbReference>
<keyword evidence="4" id="KW-1185">Reference proteome</keyword>
<dbReference type="Gene3D" id="1.10.260.40">
    <property type="entry name" value="lambda repressor-like DNA-binding domains"/>
    <property type="match status" value="1"/>
</dbReference>
<evidence type="ECO:0000313" key="3">
    <source>
        <dbReference type="EMBL" id="MEQ2711542.1"/>
    </source>
</evidence>
<evidence type="ECO:0000313" key="4">
    <source>
        <dbReference type="Proteomes" id="UP001482154"/>
    </source>
</evidence>
<dbReference type="Proteomes" id="UP001482154">
    <property type="component" value="Unassembled WGS sequence"/>
</dbReference>
<feature type="domain" description="HTH cro/C1-type" evidence="2">
    <location>
        <begin position="7"/>
        <end position="61"/>
    </location>
</feature>
<dbReference type="InterPro" id="IPR001387">
    <property type="entry name" value="Cro/C1-type_HTH"/>
</dbReference>